<gene>
    <name evidence="2" type="ORF">EAX61_05435</name>
</gene>
<sequence>MNKLLVFGTIFLLSSNLFGQISVKDSTVQVIGYWSKLETQSYDVTYDKYKVKSKDTISRELMKYEVDIKVIDSTENSYIIEWFYKNYSIDTENELVRKLTSITNDISVKIKTDEYGAFVEVVNWQEVSDYLGKITETLKNELKDIPNHEKIIANVMNIYSSKESIEANAIKDALQFYKFHGVKYKLGEELTGKLETSNNFGGKPFETDVHYSLDEINETDGNSILRSNEVINSQELTDATYNYLKKSGTFGDKFPPRNKFPSLTNETNTASRIHGETGWIIYSIETKTVTAEETTNIEERIMELK</sequence>
<organism evidence="2 3">
    <name type="scientific">Dokdonia sinensis</name>
    <dbReference type="NCBI Taxonomy" id="2479847"/>
    <lineage>
        <taxon>Bacteria</taxon>
        <taxon>Pseudomonadati</taxon>
        <taxon>Bacteroidota</taxon>
        <taxon>Flavobacteriia</taxon>
        <taxon>Flavobacteriales</taxon>
        <taxon>Flavobacteriaceae</taxon>
        <taxon>Dokdonia</taxon>
    </lineage>
</organism>
<dbReference type="RefSeq" id="WP_121916660.1">
    <property type="nucleotide sequence ID" value="NZ_REFV01000004.1"/>
</dbReference>
<proteinExistence type="predicted"/>
<reference evidence="2 3" key="1">
    <citation type="submission" date="2018-10" db="EMBL/GenBank/DDBJ databases">
        <title>Dokdonia luteus sp. nov., isolated from sea water.</title>
        <authorList>
            <person name="Zhou L.Y."/>
            <person name="Du Z.J."/>
        </authorList>
    </citation>
    <scope>NUCLEOTIDE SEQUENCE [LARGE SCALE GENOMIC DNA]</scope>
    <source>
        <strain evidence="2 3">SH27</strain>
    </source>
</reference>
<evidence type="ECO:0000313" key="3">
    <source>
        <dbReference type="Proteomes" id="UP000281985"/>
    </source>
</evidence>
<evidence type="ECO:0000313" key="2">
    <source>
        <dbReference type="EMBL" id="RMB60925.1"/>
    </source>
</evidence>
<feature type="signal peptide" evidence="1">
    <location>
        <begin position="1"/>
        <end position="19"/>
    </location>
</feature>
<accession>A0A3M0G7I3</accession>
<feature type="chain" id="PRO_5017926755" evidence="1">
    <location>
        <begin position="20"/>
        <end position="305"/>
    </location>
</feature>
<dbReference type="Proteomes" id="UP000281985">
    <property type="component" value="Unassembled WGS sequence"/>
</dbReference>
<evidence type="ECO:0000256" key="1">
    <source>
        <dbReference type="SAM" id="SignalP"/>
    </source>
</evidence>
<dbReference type="AlphaFoldDB" id="A0A3M0G7I3"/>
<keyword evidence="1" id="KW-0732">Signal</keyword>
<dbReference type="EMBL" id="REFV01000004">
    <property type="protein sequence ID" value="RMB60925.1"/>
    <property type="molecule type" value="Genomic_DNA"/>
</dbReference>
<dbReference type="OrthoDB" id="796401at2"/>
<protein>
    <submittedName>
        <fullName evidence="2">Uncharacterized protein</fullName>
    </submittedName>
</protein>
<name>A0A3M0G7I3_9FLAO</name>
<keyword evidence="3" id="KW-1185">Reference proteome</keyword>
<comment type="caution">
    <text evidence="2">The sequence shown here is derived from an EMBL/GenBank/DDBJ whole genome shotgun (WGS) entry which is preliminary data.</text>
</comment>